<protein>
    <recommendedName>
        <fullName evidence="1">serine--tRNA ligase</fullName>
        <ecNumber evidence="1">6.1.1.11</ecNumber>
    </recommendedName>
    <alternativeName>
        <fullName evidence="6">Seryl-tRNA synthetase</fullName>
    </alternativeName>
    <alternativeName>
        <fullName evidence="7">Seryl-tRNA(Ser) synthetase</fullName>
    </alternativeName>
</protein>
<evidence type="ECO:0000256" key="4">
    <source>
        <dbReference type="ARBA" id="ARBA00022840"/>
    </source>
</evidence>
<feature type="compositionally biased region" description="Pro residues" evidence="9">
    <location>
        <begin position="28"/>
        <end position="48"/>
    </location>
</feature>
<dbReference type="SUPFAM" id="SSF46589">
    <property type="entry name" value="tRNA-binding arm"/>
    <property type="match status" value="1"/>
</dbReference>
<dbReference type="AlphaFoldDB" id="A0AAD9FR19"/>
<keyword evidence="4" id="KW-0067">ATP-binding</keyword>
<dbReference type="PROSITE" id="PS50862">
    <property type="entry name" value="AA_TRNA_LIGASE_II"/>
    <property type="match status" value="1"/>
</dbReference>
<feature type="coiled-coil region" evidence="8">
    <location>
        <begin position="137"/>
        <end position="171"/>
    </location>
</feature>
<keyword evidence="12" id="KW-1185">Reference proteome</keyword>
<dbReference type="EMBL" id="JAODAN010000004">
    <property type="protein sequence ID" value="KAK1924598.1"/>
    <property type="molecule type" value="Genomic_DNA"/>
</dbReference>
<organism evidence="11 12">
    <name type="scientific">Papiliotrema laurentii</name>
    <name type="common">Cryptococcus laurentii</name>
    <dbReference type="NCBI Taxonomy" id="5418"/>
    <lineage>
        <taxon>Eukaryota</taxon>
        <taxon>Fungi</taxon>
        <taxon>Dikarya</taxon>
        <taxon>Basidiomycota</taxon>
        <taxon>Agaricomycotina</taxon>
        <taxon>Tremellomycetes</taxon>
        <taxon>Tremellales</taxon>
        <taxon>Rhynchogastremaceae</taxon>
        <taxon>Papiliotrema</taxon>
    </lineage>
</organism>
<dbReference type="Gene3D" id="1.10.287.40">
    <property type="entry name" value="Serine-tRNA synthetase, tRNA binding domain"/>
    <property type="match status" value="1"/>
</dbReference>
<evidence type="ECO:0000256" key="3">
    <source>
        <dbReference type="ARBA" id="ARBA00022741"/>
    </source>
</evidence>
<dbReference type="InterPro" id="IPR042103">
    <property type="entry name" value="SerRS_1_N_sf"/>
</dbReference>
<dbReference type="NCBIfam" id="TIGR00414">
    <property type="entry name" value="serS"/>
    <property type="match status" value="1"/>
</dbReference>
<evidence type="ECO:0000256" key="1">
    <source>
        <dbReference type="ARBA" id="ARBA00012840"/>
    </source>
</evidence>
<keyword evidence="8" id="KW-0175">Coiled coil</keyword>
<keyword evidence="2" id="KW-0436">Ligase</keyword>
<feature type="region of interest" description="Disordered" evidence="9">
    <location>
        <begin position="19"/>
        <end position="71"/>
    </location>
</feature>
<accession>A0AAD9FR19</accession>
<evidence type="ECO:0000259" key="10">
    <source>
        <dbReference type="PROSITE" id="PS50862"/>
    </source>
</evidence>
<dbReference type="GO" id="GO:0006434">
    <property type="term" value="P:seryl-tRNA aminoacylation"/>
    <property type="evidence" value="ECO:0007669"/>
    <property type="project" value="InterPro"/>
</dbReference>
<evidence type="ECO:0000256" key="9">
    <source>
        <dbReference type="SAM" id="MobiDB-lite"/>
    </source>
</evidence>
<dbReference type="PRINTS" id="PR00981">
    <property type="entry name" value="TRNASYNTHSER"/>
</dbReference>
<dbReference type="GO" id="GO:0004828">
    <property type="term" value="F:serine-tRNA ligase activity"/>
    <property type="evidence" value="ECO:0007669"/>
    <property type="project" value="UniProtKB-EC"/>
</dbReference>
<dbReference type="InterPro" id="IPR006195">
    <property type="entry name" value="aa-tRNA-synth_II"/>
</dbReference>
<dbReference type="InterPro" id="IPR002314">
    <property type="entry name" value="aa-tRNA-synt_IIb"/>
</dbReference>
<evidence type="ECO:0000256" key="6">
    <source>
        <dbReference type="ARBA" id="ARBA00031113"/>
    </source>
</evidence>
<name>A0AAD9FR19_PAPLA</name>
<dbReference type="InterPro" id="IPR002317">
    <property type="entry name" value="Ser-tRNA-ligase_type_1"/>
</dbReference>
<evidence type="ECO:0000256" key="2">
    <source>
        <dbReference type="ARBA" id="ARBA00022598"/>
    </source>
</evidence>
<proteinExistence type="predicted"/>
<sequence length="525" mass="57350">MSRSGTLLLSRSQRSFATHVKTPLLLPVNPPDAPLPPSSTSSPKPPSTSKPSSSNPSTFPLTPSTSFQSTLPKPRLDYAALLADPARTTANHLSRKAPTPYGSDTVAHLKRLRETQLLLLQKLETVRAKQKEISTLIKNNLADRDEAVRQAKKLKARAGEYEANLAATEGELLDVALVLPNFSSAHTPLGPEDNAVEIERFGPTPIEEDKKRDHLDIATYWDLVDNEASGTVTGSSWPYLKGTLALLEHALVNYALAIAIRNGYTPVSPPDVIKQDIAWRCGFQPRDDSNSQIYNIETQPGSPELCLAGTAEIPLAGLFANKVIDESSLPKRVVGVGKAFRAEAGARGSDTRGLYRVHQFTKVELFTVCQGEDGMGDAEMERMRRVQTEIVKGLGLSVRVLEMPTEELGATATRKWDMEAWMPGRGKWGEITSTSNCTDYQSRRLHIRYRPMTPNTSTGLPFAHTLNGTAGAIPRLLVALLENGTQFDEQTGKPVGLDLPRGLERFWVGGETVGEGASEGQIRWV</sequence>
<evidence type="ECO:0000256" key="5">
    <source>
        <dbReference type="ARBA" id="ARBA00023146"/>
    </source>
</evidence>
<dbReference type="PANTHER" id="PTHR11778">
    <property type="entry name" value="SERYL-TRNA SYNTHETASE"/>
    <property type="match status" value="1"/>
</dbReference>
<dbReference type="SUPFAM" id="SSF55681">
    <property type="entry name" value="Class II aaRS and biotin synthetases"/>
    <property type="match status" value="1"/>
</dbReference>
<keyword evidence="5" id="KW-0030">Aminoacyl-tRNA synthetase</keyword>
<dbReference type="Proteomes" id="UP001182556">
    <property type="component" value="Unassembled WGS sequence"/>
</dbReference>
<feature type="domain" description="Aminoacyl-transfer RNA synthetases class-II family profile" evidence="10">
    <location>
        <begin position="261"/>
        <end position="494"/>
    </location>
</feature>
<evidence type="ECO:0000256" key="7">
    <source>
        <dbReference type="ARBA" id="ARBA00034892"/>
    </source>
</evidence>
<reference evidence="11" key="1">
    <citation type="submission" date="2023-02" db="EMBL/GenBank/DDBJ databases">
        <title>Identification and recombinant expression of a fungal hydrolase from Papiliotrema laurentii that hydrolyzes apple cutin and clears colloidal polyester polyurethane.</title>
        <authorList>
            <consortium name="DOE Joint Genome Institute"/>
            <person name="Roman V.A."/>
            <person name="Bojanowski C."/>
            <person name="Crable B.R."/>
            <person name="Wagner D.N."/>
            <person name="Hung C.S."/>
            <person name="Nadeau L.J."/>
            <person name="Schratz L."/>
            <person name="Haridas S."/>
            <person name="Pangilinan J."/>
            <person name="Lipzen A."/>
            <person name="Na H."/>
            <person name="Yan M."/>
            <person name="Ng V."/>
            <person name="Grigoriev I.V."/>
            <person name="Spatafora J.W."/>
            <person name="Barlow D."/>
            <person name="Biffinger J."/>
            <person name="Kelley-Loughnane N."/>
            <person name="Varaljay V.A."/>
            <person name="Crookes-Goodson W.J."/>
        </authorList>
    </citation>
    <scope>NUCLEOTIDE SEQUENCE</scope>
    <source>
        <strain evidence="11">5307AH</strain>
    </source>
</reference>
<gene>
    <name evidence="11" type="ORF">DB88DRAFT_486101</name>
</gene>
<evidence type="ECO:0000313" key="12">
    <source>
        <dbReference type="Proteomes" id="UP001182556"/>
    </source>
</evidence>
<dbReference type="Pfam" id="PF00587">
    <property type="entry name" value="tRNA-synt_2b"/>
    <property type="match status" value="1"/>
</dbReference>
<dbReference type="InterPro" id="IPR015866">
    <property type="entry name" value="Ser-tRNA-synth_1_N"/>
</dbReference>
<dbReference type="Gene3D" id="3.30.930.10">
    <property type="entry name" value="Bira Bifunctional Protein, Domain 2"/>
    <property type="match status" value="1"/>
</dbReference>
<keyword evidence="3" id="KW-0547">Nucleotide-binding</keyword>
<feature type="compositionally biased region" description="Polar residues" evidence="9">
    <location>
        <begin position="58"/>
        <end position="71"/>
    </location>
</feature>
<comment type="caution">
    <text evidence="11">The sequence shown here is derived from an EMBL/GenBank/DDBJ whole genome shotgun (WGS) entry which is preliminary data.</text>
</comment>
<dbReference type="InterPro" id="IPR045864">
    <property type="entry name" value="aa-tRNA-synth_II/BPL/LPL"/>
</dbReference>
<dbReference type="GO" id="GO:0005524">
    <property type="term" value="F:ATP binding"/>
    <property type="evidence" value="ECO:0007669"/>
    <property type="project" value="UniProtKB-KW"/>
</dbReference>
<dbReference type="Pfam" id="PF02403">
    <property type="entry name" value="Seryl_tRNA_N"/>
    <property type="match status" value="1"/>
</dbReference>
<dbReference type="EC" id="6.1.1.11" evidence="1"/>
<dbReference type="InterPro" id="IPR010978">
    <property type="entry name" value="tRNA-bd_arm"/>
</dbReference>
<evidence type="ECO:0000256" key="8">
    <source>
        <dbReference type="SAM" id="Coils"/>
    </source>
</evidence>
<evidence type="ECO:0000313" key="11">
    <source>
        <dbReference type="EMBL" id="KAK1924598.1"/>
    </source>
</evidence>